<evidence type="ECO:0000256" key="4">
    <source>
        <dbReference type="SAM" id="SignalP"/>
    </source>
</evidence>
<proteinExistence type="predicted"/>
<keyword evidence="3" id="KW-0574">Periplasm</keyword>
<name>A0ABW2UJE0_9RHOB</name>
<accession>A0ABW2UJE0</accession>
<dbReference type="Gene3D" id="3.40.190.170">
    <property type="entry name" value="Bacterial extracellular solute-binding protein, family 7"/>
    <property type="match status" value="1"/>
</dbReference>
<evidence type="ECO:0000256" key="1">
    <source>
        <dbReference type="ARBA" id="ARBA00004418"/>
    </source>
</evidence>
<reference evidence="6" key="1">
    <citation type="journal article" date="2019" name="Int. J. Syst. Evol. Microbiol.">
        <title>The Global Catalogue of Microorganisms (GCM) 10K type strain sequencing project: providing services to taxonomists for standard genome sequencing and annotation.</title>
        <authorList>
            <consortium name="The Broad Institute Genomics Platform"/>
            <consortium name="The Broad Institute Genome Sequencing Center for Infectious Disease"/>
            <person name="Wu L."/>
            <person name="Ma J."/>
        </authorList>
    </citation>
    <scope>NUCLEOTIDE SEQUENCE [LARGE SCALE GENOMIC DNA]</scope>
    <source>
        <strain evidence="6">CGMCC 1.12750</strain>
    </source>
</reference>
<comment type="subcellular location">
    <subcellularLocation>
        <location evidence="1">Periplasm</location>
    </subcellularLocation>
</comment>
<dbReference type="PANTHER" id="PTHR33376">
    <property type="match status" value="1"/>
</dbReference>
<dbReference type="Pfam" id="PF03480">
    <property type="entry name" value="DctP"/>
    <property type="match status" value="1"/>
</dbReference>
<keyword evidence="6" id="KW-1185">Reference proteome</keyword>
<sequence length="340" mass="37059">MTIKQLALVGVLALSTALPAGAADVELTLSHWVPGTHPLHVTGMEPWAESIRDASNGRIEITIYPAQQLGNAADHYDMARDMVVDIGFINPGYQPGRFPILAAGELPFMFSNAVSGSRALHEWYAQYAEQEMADVHVCMVHLHDPGTLHSKTGPLLVPEDLRGKNIRPAHATMARLVSALGGASVQVPAPEIRELLSKGAADMTASPWGSVFTFGLEDAVTHHLDMPFYATTFAFVMNKTVVDGLSPEDREVIDAHCSPEWSERIATEWAAYEAAGRERLLATEDHTFHTPDAAQIQLWKAAGAPLTDEWKRAVSAAGHDADAIYESFIETLRRHNALVE</sequence>
<feature type="signal peptide" evidence="4">
    <location>
        <begin position="1"/>
        <end position="22"/>
    </location>
</feature>
<comment type="caution">
    <text evidence="5">The sequence shown here is derived from an EMBL/GenBank/DDBJ whole genome shotgun (WGS) entry which is preliminary data.</text>
</comment>
<dbReference type="EMBL" id="JBHTFQ010000002">
    <property type="protein sequence ID" value="MFC7703705.1"/>
    <property type="molecule type" value="Genomic_DNA"/>
</dbReference>
<evidence type="ECO:0000313" key="5">
    <source>
        <dbReference type="EMBL" id="MFC7703705.1"/>
    </source>
</evidence>
<dbReference type="InterPro" id="IPR038404">
    <property type="entry name" value="TRAP_DctP_sf"/>
</dbReference>
<dbReference type="CDD" id="cd13665">
    <property type="entry name" value="PBP2_TRAP_Dctp3_4"/>
    <property type="match status" value="1"/>
</dbReference>
<gene>
    <name evidence="5" type="ORF">ACFQXB_05810</name>
</gene>
<organism evidence="5 6">
    <name type="scientific">Plastorhodobacter daqingensis</name>
    <dbReference type="NCBI Taxonomy" id="1387281"/>
    <lineage>
        <taxon>Bacteria</taxon>
        <taxon>Pseudomonadati</taxon>
        <taxon>Pseudomonadota</taxon>
        <taxon>Alphaproteobacteria</taxon>
        <taxon>Rhodobacterales</taxon>
        <taxon>Paracoccaceae</taxon>
        <taxon>Plastorhodobacter</taxon>
    </lineage>
</organism>
<dbReference type="InterPro" id="IPR018389">
    <property type="entry name" value="DctP_fam"/>
</dbReference>
<evidence type="ECO:0000313" key="6">
    <source>
        <dbReference type="Proteomes" id="UP001596516"/>
    </source>
</evidence>
<dbReference type="RefSeq" id="WP_377400498.1">
    <property type="nucleotide sequence ID" value="NZ_JBHTFQ010000002.1"/>
</dbReference>
<feature type="chain" id="PRO_5046596911" evidence="4">
    <location>
        <begin position="23"/>
        <end position="340"/>
    </location>
</feature>
<dbReference type="PANTHER" id="PTHR33376:SF15">
    <property type="entry name" value="BLL6794 PROTEIN"/>
    <property type="match status" value="1"/>
</dbReference>
<evidence type="ECO:0000256" key="3">
    <source>
        <dbReference type="ARBA" id="ARBA00022764"/>
    </source>
</evidence>
<evidence type="ECO:0000256" key="2">
    <source>
        <dbReference type="ARBA" id="ARBA00022729"/>
    </source>
</evidence>
<keyword evidence="2 4" id="KW-0732">Signal</keyword>
<dbReference type="NCBIfam" id="NF037995">
    <property type="entry name" value="TRAP_S1"/>
    <property type="match status" value="1"/>
</dbReference>
<dbReference type="Proteomes" id="UP001596516">
    <property type="component" value="Unassembled WGS sequence"/>
</dbReference>
<protein>
    <submittedName>
        <fullName evidence="5">TRAP transporter substrate-binding protein</fullName>
    </submittedName>
</protein>